<dbReference type="InterPro" id="IPR004360">
    <property type="entry name" value="Glyas_Fos-R_dOase_dom"/>
</dbReference>
<feature type="domain" description="VOC" evidence="1">
    <location>
        <begin position="3"/>
        <end position="120"/>
    </location>
</feature>
<dbReference type="Gene3D" id="3.10.180.10">
    <property type="entry name" value="2,3-Dihydroxybiphenyl 1,2-Dioxygenase, domain 1"/>
    <property type="match status" value="1"/>
</dbReference>
<reference evidence="2 3" key="1">
    <citation type="submission" date="2020-08" db="EMBL/GenBank/DDBJ databases">
        <title>Genomic Encyclopedia of Type Strains, Phase III (KMG-III): the genomes of soil and plant-associated and newly described type strains.</title>
        <authorList>
            <person name="Whitman W."/>
        </authorList>
    </citation>
    <scope>NUCLEOTIDE SEQUENCE [LARGE SCALE GENOMIC DNA]</scope>
    <source>
        <strain evidence="2 3">CECT 8799</strain>
    </source>
</reference>
<dbReference type="SUPFAM" id="SSF54593">
    <property type="entry name" value="Glyoxalase/Bleomycin resistance protein/Dihydroxybiphenyl dioxygenase"/>
    <property type="match status" value="1"/>
</dbReference>
<dbReference type="Pfam" id="PF00903">
    <property type="entry name" value="Glyoxalase"/>
    <property type="match status" value="1"/>
</dbReference>
<evidence type="ECO:0000313" key="2">
    <source>
        <dbReference type="EMBL" id="MBB3060717.1"/>
    </source>
</evidence>
<dbReference type="PROSITE" id="PS51819">
    <property type="entry name" value="VOC"/>
    <property type="match status" value="1"/>
</dbReference>
<evidence type="ECO:0000313" key="3">
    <source>
        <dbReference type="Proteomes" id="UP000535937"/>
    </source>
</evidence>
<dbReference type="InterPro" id="IPR029068">
    <property type="entry name" value="Glyas_Bleomycin-R_OHBP_Dase"/>
</dbReference>
<organism evidence="2 3">
    <name type="scientific">Microbulbifer rhizosphaerae</name>
    <dbReference type="NCBI Taxonomy" id="1562603"/>
    <lineage>
        <taxon>Bacteria</taxon>
        <taxon>Pseudomonadati</taxon>
        <taxon>Pseudomonadota</taxon>
        <taxon>Gammaproteobacteria</taxon>
        <taxon>Cellvibrionales</taxon>
        <taxon>Microbulbiferaceae</taxon>
        <taxon>Microbulbifer</taxon>
    </lineage>
</organism>
<dbReference type="RefSeq" id="WP_183458375.1">
    <property type="nucleotide sequence ID" value="NZ_JACHWZ010000006.1"/>
</dbReference>
<dbReference type="PANTHER" id="PTHR33993">
    <property type="entry name" value="GLYOXALASE-RELATED"/>
    <property type="match status" value="1"/>
</dbReference>
<comment type="caution">
    <text evidence="2">The sequence shown here is derived from an EMBL/GenBank/DDBJ whole genome shotgun (WGS) entry which is preliminary data.</text>
</comment>
<dbReference type="InterPro" id="IPR052164">
    <property type="entry name" value="Anthracycline_SecMetBiosynth"/>
</dbReference>
<keyword evidence="3" id="KW-1185">Reference proteome</keyword>
<sequence length="125" mass="13753">MNGIACFEIRADAPASAVQFYQEVFGWGFTKQVELPIPYWSIETDGIRRGLLKRPAPIPSSGQGMNAYVCSVEVDDFDAVAEKIIENGRQLALEKFAVPGVCWQGYFIDPEGNTFGLFQPDSGAK</sequence>
<dbReference type="PANTHER" id="PTHR33993:SF2">
    <property type="entry name" value="VOC DOMAIN-CONTAINING PROTEIN"/>
    <property type="match status" value="1"/>
</dbReference>
<evidence type="ECO:0000259" key="1">
    <source>
        <dbReference type="PROSITE" id="PS51819"/>
    </source>
</evidence>
<gene>
    <name evidence="2" type="ORF">FHS09_001537</name>
</gene>
<accession>A0A7W4Z8L6</accession>
<dbReference type="InterPro" id="IPR037523">
    <property type="entry name" value="VOC_core"/>
</dbReference>
<dbReference type="CDD" id="cd07247">
    <property type="entry name" value="SgaA_N_like"/>
    <property type="match status" value="1"/>
</dbReference>
<dbReference type="AlphaFoldDB" id="A0A7W4Z8L6"/>
<protein>
    <recommendedName>
        <fullName evidence="1">VOC domain-containing protein</fullName>
    </recommendedName>
</protein>
<name>A0A7W4Z8L6_9GAMM</name>
<dbReference type="EMBL" id="JACHWZ010000006">
    <property type="protein sequence ID" value="MBB3060717.1"/>
    <property type="molecule type" value="Genomic_DNA"/>
</dbReference>
<dbReference type="Proteomes" id="UP000535937">
    <property type="component" value="Unassembled WGS sequence"/>
</dbReference>
<proteinExistence type="predicted"/>